<comment type="caution">
    <text evidence="3">The sequence shown here is derived from an EMBL/GenBank/DDBJ whole genome shotgun (WGS) entry which is preliminary data.</text>
</comment>
<evidence type="ECO:0000256" key="1">
    <source>
        <dbReference type="SAM" id="MobiDB-lite"/>
    </source>
</evidence>
<proteinExistence type="predicted"/>
<dbReference type="Proteomes" id="UP001596484">
    <property type="component" value="Unassembled WGS sequence"/>
</dbReference>
<reference evidence="4" key="1">
    <citation type="journal article" date="2019" name="Int. J. Syst. Evol. Microbiol.">
        <title>The Global Catalogue of Microorganisms (GCM) 10K type strain sequencing project: providing services to taxonomists for standard genome sequencing and annotation.</title>
        <authorList>
            <consortium name="The Broad Institute Genomics Platform"/>
            <consortium name="The Broad Institute Genome Sequencing Center for Infectious Disease"/>
            <person name="Wu L."/>
            <person name="Ma J."/>
        </authorList>
    </citation>
    <scope>NUCLEOTIDE SEQUENCE [LARGE SCALE GENOMIC DNA]</scope>
    <source>
        <strain evidence="4">ICMP 19430</strain>
    </source>
</reference>
<evidence type="ECO:0000256" key="2">
    <source>
        <dbReference type="SAM" id="Phobius"/>
    </source>
</evidence>
<keyword evidence="2" id="KW-1133">Transmembrane helix</keyword>
<dbReference type="EMBL" id="JBHTCS010000024">
    <property type="protein sequence ID" value="MFC7450225.1"/>
    <property type="molecule type" value="Genomic_DNA"/>
</dbReference>
<evidence type="ECO:0000313" key="3">
    <source>
        <dbReference type="EMBL" id="MFC7450225.1"/>
    </source>
</evidence>
<dbReference type="RefSeq" id="WP_378407921.1">
    <property type="nucleotide sequence ID" value="NZ_JBHTCS010000024.1"/>
</dbReference>
<feature type="region of interest" description="Disordered" evidence="1">
    <location>
        <begin position="328"/>
        <end position="349"/>
    </location>
</feature>
<evidence type="ECO:0008006" key="5">
    <source>
        <dbReference type="Google" id="ProtNLM"/>
    </source>
</evidence>
<organism evidence="3 4">
    <name type="scientific">Rhodococcus daqingensis</name>
    <dbReference type="NCBI Taxonomy" id="2479363"/>
    <lineage>
        <taxon>Bacteria</taxon>
        <taxon>Bacillati</taxon>
        <taxon>Actinomycetota</taxon>
        <taxon>Actinomycetes</taxon>
        <taxon>Mycobacteriales</taxon>
        <taxon>Nocardiaceae</taxon>
        <taxon>Rhodococcus</taxon>
    </lineage>
</organism>
<keyword evidence="2" id="KW-0812">Transmembrane</keyword>
<keyword evidence="4" id="KW-1185">Reference proteome</keyword>
<accession>A0ABW2S269</accession>
<sequence>MGRRGGGVGVDVVVIGAVVAVGVVVAGLLNDAGREDYSAQIPGCDVVKPPAESRRINFAFAGSPSYDNPRYPWFSGPKATAMTAALEGALPEDAELEFAPPSQSLHFEPILDFGDATDLPDGINAEDFGGSTTAQGTLTRGETSGSLMVDVRRARSTVPPPCVAGELDRRSTLPDGTVIDSQEQARGLTRSVMAYLPDGTGMWVRAEGEESGQAPLTIEELTAIVTAPGLRVTALVPAGTPSPPEPCSVKEDEPATYEFDRATVDRLNRVLDDHWQRRPAGPATLDRPLGSLQLSDLDAGRSGVCEVLTVTTAESESRLHVAIAAEAPPRMDEPERPNGPHRSTETFPDGTVVERVEVAPSPAGGATGTETIRSVTVTKPSGVQIRVSSSAQAPADPLGIDELEAIATAPGLEL</sequence>
<name>A0ABW2S269_9NOCA</name>
<gene>
    <name evidence="3" type="ORF">ACFQS9_20220</name>
</gene>
<keyword evidence="2" id="KW-0472">Membrane</keyword>
<feature type="transmembrane region" description="Helical" evidence="2">
    <location>
        <begin position="12"/>
        <end position="29"/>
    </location>
</feature>
<evidence type="ECO:0000313" key="4">
    <source>
        <dbReference type="Proteomes" id="UP001596484"/>
    </source>
</evidence>
<protein>
    <recommendedName>
        <fullName evidence="5">Secreted protein</fullName>
    </recommendedName>
</protein>
<feature type="compositionally biased region" description="Basic and acidic residues" evidence="1">
    <location>
        <begin position="329"/>
        <end position="344"/>
    </location>
</feature>